<accession>A0A0C5CC60</accession>
<reference evidence="1" key="1">
    <citation type="submission" date="2015-01" db="EMBL/GenBank/DDBJ databases">
        <title>Comparative genome analysis of Bacillus coagulans HM-08, Clostridium butyricum HM-68, Bacillus subtilis HM-66 and Bacillus licheniformis BL-09.</title>
        <authorList>
            <person name="Zhang H."/>
        </authorList>
    </citation>
    <scope>NUCLEOTIDE SEQUENCE [LARGE SCALE GENOMIC DNA]</scope>
    <source>
        <strain evidence="1">HM-08</strain>
    </source>
</reference>
<name>A0A0C5CC60_HEYCO</name>
<dbReference type="EMBL" id="CP010525">
    <property type="protein sequence ID" value="AJO24416.1"/>
    <property type="molecule type" value="Genomic_DNA"/>
</dbReference>
<protein>
    <submittedName>
        <fullName evidence="2">Uncharacterized protein</fullName>
    </submittedName>
</protein>
<dbReference type="EMBL" id="LRPN01000008">
    <property type="protein sequence ID" value="KWZ85985.1"/>
    <property type="molecule type" value="Genomic_DNA"/>
</dbReference>
<evidence type="ECO:0000313" key="1">
    <source>
        <dbReference type="EMBL" id="AJO24416.1"/>
    </source>
</evidence>
<dbReference type="PATRIC" id="fig|1398.18.peg.3572"/>
<dbReference type="AlphaFoldDB" id="A0A0C5CC60"/>
<evidence type="ECO:0000313" key="2">
    <source>
        <dbReference type="EMBL" id="KWZ85985.1"/>
    </source>
</evidence>
<reference evidence="3" key="2">
    <citation type="submission" date="2015-01" db="EMBL/GenBank/DDBJ databases">
        <title>Comparative genome analysis of Bacillus coagulans HM-08, Clostridium butyricum HM-68, Bacillus subtilis HM-66 and Bacillus paralicheniformis BL-09.</title>
        <authorList>
            <person name="Zhang H."/>
        </authorList>
    </citation>
    <scope>NUCLEOTIDE SEQUENCE [LARGE SCALE GENOMIC DNA]</scope>
    <source>
        <strain evidence="3">HM-08</strain>
    </source>
</reference>
<reference evidence="2" key="3">
    <citation type="submission" date="2016-01" db="EMBL/GenBank/DDBJ databases">
        <authorList>
            <person name="Oliw E.H."/>
        </authorList>
    </citation>
    <scope>NUCLEOTIDE SEQUENCE [LARGE SCALE GENOMIC DNA]</scope>
    <source>
        <strain evidence="2">GED7749B</strain>
    </source>
</reference>
<proteinExistence type="predicted"/>
<organism evidence="2 4">
    <name type="scientific">Heyndrickxia coagulans</name>
    <name type="common">Weizmannia coagulans</name>
    <dbReference type="NCBI Taxonomy" id="1398"/>
    <lineage>
        <taxon>Bacteria</taxon>
        <taxon>Bacillati</taxon>
        <taxon>Bacillota</taxon>
        <taxon>Bacilli</taxon>
        <taxon>Bacillales</taxon>
        <taxon>Bacillaceae</taxon>
        <taxon>Heyndrickxia</taxon>
    </lineage>
</organism>
<dbReference type="Proteomes" id="UP000032024">
    <property type="component" value="Chromosome"/>
</dbReference>
<dbReference type="Proteomes" id="UP000070376">
    <property type="component" value="Unassembled WGS sequence"/>
</dbReference>
<gene>
    <name evidence="2" type="ORF">HMPREF3213_00227</name>
    <name evidence="1" type="ORF">SB48_HM08orf05761</name>
</gene>
<reference evidence="4" key="4">
    <citation type="submission" date="2016-01" db="EMBL/GenBank/DDBJ databases">
        <authorList>
            <person name="Mitreva M."/>
            <person name="Pepin K.H."/>
            <person name="Mihindukulasuriya K.A."/>
            <person name="Fulton R."/>
            <person name="Fronick C."/>
            <person name="O'Laughlin M."/>
            <person name="Miner T."/>
            <person name="Herter B."/>
            <person name="Rosa B.A."/>
            <person name="Cordes M."/>
            <person name="Tomlinson C."/>
            <person name="Wollam A."/>
            <person name="Palsikar V.B."/>
            <person name="Mardis E.R."/>
            <person name="Wilson R.K."/>
        </authorList>
    </citation>
    <scope>NUCLEOTIDE SEQUENCE [LARGE SCALE GENOMIC DNA]</scope>
    <source>
        <strain evidence="4">GED7749B</strain>
    </source>
</reference>
<evidence type="ECO:0000313" key="3">
    <source>
        <dbReference type="Proteomes" id="UP000032024"/>
    </source>
</evidence>
<keyword evidence="3" id="KW-1185">Reference proteome</keyword>
<sequence length="50" mass="5406">MDKPAVFAIPAVPVSINTDSSTIQLSNHEAGIRWTSKSNCDNAMLSMIRS</sequence>
<evidence type="ECO:0000313" key="4">
    <source>
        <dbReference type="Proteomes" id="UP000070376"/>
    </source>
</evidence>